<evidence type="ECO:0000256" key="4">
    <source>
        <dbReference type="ARBA" id="ARBA00022840"/>
    </source>
</evidence>
<dbReference type="GO" id="GO:0008017">
    <property type="term" value="F:microtubule binding"/>
    <property type="evidence" value="ECO:0007669"/>
    <property type="project" value="InterPro"/>
</dbReference>
<dbReference type="PROSITE" id="PS50067">
    <property type="entry name" value="KINESIN_MOTOR_2"/>
    <property type="match status" value="1"/>
</dbReference>
<protein>
    <recommendedName>
        <fullName evidence="10">Kinesin-like protein</fullName>
    </recommendedName>
</protein>
<feature type="region of interest" description="Disordered" evidence="12">
    <location>
        <begin position="521"/>
        <end position="570"/>
    </location>
</feature>
<dbReference type="InterPro" id="IPR019821">
    <property type="entry name" value="Kinesin_motor_CS"/>
</dbReference>
<dbReference type="Proteomes" id="UP001172457">
    <property type="component" value="Chromosome 2"/>
</dbReference>
<keyword evidence="6 9" id="KW-0505">Motor protein</keyword>
<organism evidence="14 15">
    <name type="scientific">Centaurea solstitialis</name>
    <name type="common">yellow star-thistle</name>
    <dbReference type="NCBI Taxonomy" id="347529"/>
    <lineage>
        <taxon>Eukaryota</taxon>
        <taxon>Viridiplantae</taxon>
        <taxon>Streptophyta</taxon>
        <taxon>Embryophyta</taxon>
        <taxon>Tracheophyta</taxon>
        <taxon>Spermatophyta</taxon>
        <taxon>Magnoliopsida</taxon>
        <taxon>eudicotyledons</taxon>
        <taxon>Gunneridae</taxon>
        <taxon>Pentapetalae</taxon>
        <taxon>asterids</taxon>
        <taxon>campanulids</taxon>
        <taxon>Asterales</taxon>
        <taxon>Asteraceae</taxon>
        <taxon>Carduoideae</taxon>
        <taxon>Cardueae</taxon>
        <taxon>Centaureinae</taxon>
        <taxon>Centaurea</taxon>
    </lineage>
</organism>
<dbReference type="InterPro" id="IPR036961">
    <property type="entry name" value="Kinesin_motor_dom_sf"/>
</dbReference>
<dbReference type="EMBL" id="JARYMX010000002">
    <property type="protein sequence ID" value="KAJ9560023.1"/>
    <property type="molecule type" value="Genomic_DNA"/>
</dbReference>
<dbReference type="InterPro" id="IPR027417">
    <property type="entry name" value="P-loop_NTPase"/>
</dbReference>
<accession>A0AA38TFH7</accession>
<keyword evidence="4 9" id="KW-0067">ATP-binding</keyword>
<comment type="caution">
    <text evidence="14">The sequence shown here is derived from an EMBL/GenBank/DDBJ whole genome shotgun (WGS) entry which is preliminary data.</text>
</comment>
<evidence type="ECO:0000256" key="1">
    <source>
        <dbReference type="ARBA" id="ARBA00007310"/>
    </source>
</evidence>
<dbReference type="Pfam" id="PF00225">
    <property type="entry name" value="Kinesin"/>
    <property type="match status" value="1"/>
</dbReference>
<dbReference type="SUPFAM" id="SSF52540">
    <property type="entry name" value="P-loop containing nucleoside triphosphate hydrolases"/>
    <property type="match status" value="1"/>
</dbReference>
<dbReference type="CDD" id="cd01374">
    <property type="entry name" value="KISc_CENP_E"/>
    <property type="match status" value="1"/>
</dbReference>
<comment type="subcellular location">
    <subcellularLocation>
        <location evidence="8">Cytoplasm</location>
        <location evidence="8">Cytoskeleton</location>
        <location evidence="8">Phragmoplast</location>
    </subcellularLocation>
</comment>
<dbReference type="PROSITE" id="PS00411">
    <property type="entry name" value="KINESIN_MOTOR_1"/>
    <property type="match status" value="1"/>
</dbReference>
<evidence type="ECO:0000256" key="10">
    <source>
        <dbReference type="RuleBase" id="RU000394"/>
    </source>
</evidence>
<evidence type="ECO:0000256" key="9">
    <source>
        <dbReference type="PROSITE-ProRule" id="PRU00283"/>
    </source>
</evidence>
<dbReference type="Gene3D" id="3.40.850.10">
    <property type="entry name" value="Kinesin motor domain"/>
    <property type="match status" value="1"/>
</dbReference>
<dbReference type="AlphaFoldDB" id="A0AA38TFH7"/>
<evidence type="ECO:0000256" key="3">
    <source>
        <dbReference type="ARBA" id="ARBA00022741"/>
    </source>
</evidence>
<dbReference type="SMART" id="SM00129">
    <property type="entry name" value="KISc"/>
    <property type="match status" value="1"/>
</dbReference>
<sequence>MVSIRGMETRHGGGHEQSSQEEKIFVSVRVRPLNEKEKARNESSDWECVNNTTIICKNNLTERSTYPSAYTFDRVYGSESNTRQVYEEAAKRVALSALNGINSSVFAYGQTSSGKTYTMSGITKYALSDIFEHINQQNEREFVLKFSAMEIYNECVRDLLGTDRTPLRLLDDPEKGTVVDKLTEVRLNSWVHLMELLAHCEAQRQIGETSMNEVSSRSHQIIRLTIESTPTEFSGIENGSTLTASVNFVDLAGSERASQTLSAGTRLKEGCHINRSLLTLGTVIRKLSKGRNSHVPYRDSKLTRILQNSLGGNARTAIICTLSPARVHLEQSRNTLLFAVCAKEVRTSAQVNVVMSEKAMVKQLKQEMARLQNELKNMSAANHSEAIVKEKELQIEKMEQEMEALARERDLARARLEEILRAAGVDQNLLPWTPSGQLSTATSWDMRSESDISDIVFHNRLRSQSSLGKYSYPEKDELQIPDEDPYFFDHISPKDFMDQYFSPDPIQGLEKTAQPIESIKKNSNDMESPQASVASVSYSRNPNEAHDSMESRKSSVTEDVSDSRTTGLKRSTSCSVIIEGDSSVSEKNAVAESKSDGDIKGLCRQDSQDSATSGDDKEMHQSERDMFVYDPNRTLQKETPKAIQAANNKSNSDEDWSLVFEKQRKKIIELWDECKIPLLHRTYFFLLITGGATTTILPQADTRSSRKWKGNEPREGDAGQETFRKYSATERDELFQKWGIDLESRNRRVQLSQLLWTKTDDIEHVKESAKIVGKLVGLVEPYNTPKEMLLSFSPKYETQSTLSSWFPMLGY</sequence>
<keyword evidence="15" id="KW-1185">Reference proteome</keyword>
<evidence type="ECO:0000256" key="7">
    <source>
        <dbReference type="ARBA" id="ARBA00023212"/>
    </source>
</evidence>
<dbReference type="PRINTS" id="PR00380">
    <property type="entry name" value="KINESINHEAVY"/>
</dbReference>
<reference evidence="14" key="1">
    <citation type="submission" date="2023-03" db="EMBL/GenBank/DDBJ databases">
        <title>Chromosome-scale reference genome and RAD-based genetic map of yellow starthistle (Centaurea solstitialis) reveal putative structural variation and QTLs associated with invader traits.</title>
        <authorList>
            <person name="Reatini B."/>
            <person name="Cang F.A."/>
            <person name="Jiang Q."/>
            <person name="Mckibben M.T.W."/>
            <person name="Barker M.S."/>
            <person name="Rieseberg L.H."/>
            <person name="Dlugosch K.M."/>
        </authorList>
    </citation>
    <scope>NUCLEOTIDE SEQUENCE</scope>
    <source>
        <strain evidence="14">CAN-66</strain>
        <tissue evidence="14">Leaf</tissue>
    </source>
</reference>
<keyword evidence="5 11" id="KW-0175">Coiled coil</keyword>
<feature type="binding site" evidence="9">
    <location>
        <begin position="109"/>
        <end position="116"/>
    </location>
    <ligand>
        <name>ATP</name>
        <dbReference type="ChEBI" id="CHEBI:30616"/>
    </ligand>
</feature>
<feature type="domain" description="Kinesin motor" evidence="13">
    <location>
        <begin position="23"/>
        <end position="345"/>
    </location>
</feature>
<dbReference type="InterPro" id="IPR021881">
    <property type="entry name" value="NACK_C"/>
</dbReference>
<dbReference type="GO" id="GO:0000919">
    <property type="term" value="P:cell plate assembly"/>
    <property type="evidence" value="ECO:0007669"/>
    <property type="project" value="UniProtKB-ARBA"/>
</dbReference>
<proteinExistence type="inferred from homology"/>
<evidence type="ECO:0000313" key="15">
    <source>
        <dbReference type="Proteomes" id="UP001172457"/>
    </source>
</evidence>
<evidence type="ECO:0000256" key="8">
    <source>
        <dbReference type="ARBA" id="ARBA00060413"/>
    </source>
</evidence>
<dbReference type="GO" id="GO:0007018">
    <property type="term" value="P:microtubule-based movement"/>
    <property type="evidence" value="ECO:0007669"/>
    <property type="project" value="InterPro"/>
</dbReference>
<evidence type="ECO:0000256" key="6">
    <source>
        <dbReference type="ARBA" id="ARBA00023175"/>
    </source>
</evidence>
<dbReference type="GO" id="GO:0003777">
    <property type="term" value="F:microtubule motor activity"/>
    <property type="evidence" value="ECO:0007669"/>
    <property type="project" value="InterPro"/>
</dbReference>
<evidence type="ECO:0000256" key="11">
    <source>
        <dbReference type="SAM" id="Coils"/>
    </source>
</evidence>
<name>A0AA38TFH7_9ASTR</name>
<feature type="compositionally biased region" description="Basic and acidic residues" evidence="12">
    <location>
        <begin position="543"/>
        <end position="556"/>
    </location>
</feature>
<feature type="region of interest" description="Disordered" evidence="12">
    <location>
        <begin position="1"/>
        <end position="22"/>
    </location>
</feature>
<dbReference type="GO" id="GO:0005874">
    <property type="term" value="C:microtubule"/>
    <property type="evidence" value="ECO:0007669"/>
    <property type="project" value="UniProtKB-KW"/>
</dbReference>
<dbReference type="GO" id="GO:0005524">
    <property type="term" value="F:ATP binding"/>
    <property type="evidence" value="ECO:0007669"/>
    <property type="project" value="UniProtKB-UniRule"/>
</dbReference>
<keyword evidence="7" id="KW-0206">Cytoskeleton</keyword>
<dbReference type="PANTHER" id="PTHR47968:SF11">
    <property type="entry name" value="KINESIN MOTOR DOMAIN-CONTAINING PROTEIN-RELATED"/>
    <property type="match status" value="1"/>
</dbReference>
<evidence type="ECO:0000259" key="13">
    <source>
        <dbReference type="PROSITE" id="PS50067"/>
    </source>
</evidence>
<gene>
    <name evidence="14" type="ORF">OSB04_005183</name>
</gene>
<evidence type="ECO:0000313" key="14">
    <source>
        <dbReference type="EMBL" id="KAJ9560023.1"/>
    </source>
</evidence>
<dbReference type="InterPro" id="IPR001752">
    <property type="entry name" value="Kinesin_motor_dom"/>
</dbReference>
<evidence type="ECO:0000256" key="12">
    <source>
        <dbReference type="SAM" id="MobiDB-lite"/>
    </source>
</evidence>
<evidence type="ECO:0000256" key="2">
    <source>
        <dbReference type="ARBA" id="ARBA00022701"/>
    </source>
</evidence>
<evidence type="ECO:0000256" key="5">
    <source>
        <dbReference type="ARBA" id="ARBA00023054"/>
    </source>
</evidence>
<feature type="compositionally biased region" description="Basic and acidic residues" evidence="12">
    <location>
        <begin position="593"/>
        <end position="607"/>
    </location>
</feature>
<feature type="compositionally biased region" description="Polar residues" evidence="12">
    <location>
        <begin position="525"/>
        <end position="542"/>
    </location>
</feature>
<keyword evidence="3 9" id="KW-0547">Nucleotide-binding</keyword>
<dbReference type="Pfam" id="PF11995">
    <property type="entry name" value="DUF3490"/>
    <property type="match status" value="2"/>
</dbReference>
<dbReference type="GO" id="GO:0009524">
    <property type="term" value="C:phragmoplast"/>
    <property type="evidence" value="ECO:0007669"/>
    <property type="project" value="UniProtKB-SubCell"/>
</dbReference>
<dbReference type="FunFam" id="3.40.850.10:FF:000016">
    <property type="entry name" value="Kinesin-like protein"/>
    <property type="match status" value="1"/>
</dbReference>
<keyword evidence="2 10" id="KW-0493">Microtubule</keyword>
<feature type="coiled-coil region" evidence="11">
    <location>
        <begin position="354"/>
        <end position="422"/>
    </location>
</feature>
<feature type="region of interest" description="Disordered" evidence="12">
    <location>
        <begin position="582"/>
        <end position="622"/>
    </location>
</feature>
<dbReference type="InterPro" id="IPR027640">
    <property type="entry name" value="Kinesin-like_fam"/>
</dbReference>
<dbReference type="PANTHER" id="PTHR47968">
    <property type="entry name" value="CENTROMERE PROTEIN E"/>
    <property type="match status" value="1"/>
</dbReference>
<feature type="compositionally biased region" description="Basic and acidic residues" evidence="12">
    <location>
        <begin position="7"/>
        <end position="22"/>
    </location>
</feature>
<comment type="similarity">
    <text evidence="1">Belongs to the TRAFAC class myosin-kinesin ATPase superfamily. Kinesin family. KIN-7 subfamily.</text>
</comment>
<keyword evidence="7" id="KW-0963">Cytoplasm</keyword>